<dbReference type="EMBL" id="PFFQ01000006">
    <property type="protein sequence ID" value="PIW19112.1"/>
    <property type="molecule type" value="Genomic_DNA"/>
</dbReference>
<dbReference type="InterPro" id="IPR004401">
    <property type="entry name" value="YbaB/EbfC"/>
</dbReference>
<sequence>MNMSSMLEQAQKMQQSLLEIQEKLAEEVIEGSAGNGAVKVALTGKHEVKSVRIKPEAVDPDDLEMLEDLLVTAFNHAVELANQKASEQMSAVTGGLPIPGLDSIF</sequence>
<dbReference type="PANTHER" id="PTHR33449">
    <property type="entry name" value="NUCLEOID-ASSOCIATED PROTEIN YBAB"/>
    <property type="match status" value="1"/>
</dbReference>
<feature type="coiled-coil region" evidence="3">
    <location>
        <begin position="3"/>
        <end position="30"/>
    </location>
</feature>
<accession>A0A2M7GAD7</accession>
<gene>
    <name evidence="4" type="ORF">COW36_02430</name>
</gene>
<dbReference type="PIRSF" id="PIRSF004555">
    <property type="entry name" value="UCP004555"/>
    <property type="match status" value="1"/>
</dbReference>
<comment type="caution">
    <text evidence="4">The sequence shown here is derived from an EMBL/GenBank/DDBJ whole genome shotgun (WGS) entry which is preliminary data.</text>
</comment>
<dbReference type="AlphaFoldDB" id="A0A2M7GAD7"/>
<dbReference type="Gene3D" id="3.30.1310.10">
    <property type="entry name" value="Nucleoid-associated protein YbaB-like domain"/>
    <property type="match status" value="1"/>
</dbReference>
<dbReference type="Proteomes" id="UP000231019">
    <property type="component" value="Unassembled WGS sequence"/>
</dbReference>
<dbReference type="SUPFAM" id="SSF82607">
    <property type="entry name" value="YbaB-like"/>
    <property type="match status" value="1"/>
</dbReference>
<dbReference type="Pfam" id="PF02575">
    <property type="entry name" value="YbaB_DNA_bd"/>
    <property type="match status" value="1"/>
</dbReference>
<dbReference type="NCBIfam" id="TIGR00103">
    <property type="entry name" value="DNA_YbaB_EbfC"/>
    <property type="match status" value="1"/>
</dbReference>
<evidence type="ECO:0000256" key="2">
    <source>
        <dbReference type="HAMAP-Rule" id="MF_00274"/>
    </source>
</evidence>
<organism evidence="4 5">
    <name type="scientific">bacterium (Candidatus Blackallbacteria) CG17_big_fil_post_rev_8_21_14_2_50_48_46</name>
    <dbReference type="NCBI Taxonomy" id="2014261"/>
    <lineage>
        <taxon>Bacteria</taxon>
        <taxon>Candidatus Blackallbacteria</taxon>
    </lineage>
</organism>
<evidence type="ECO:0000256" key="1">
    <source>
        <dbReference type="ARBA" id="ARBA00023125"/>
    </source>
</evidence>
<comment type="similarity">
    <text evidence="2">Belongs to the YbaB/EbfC family.</text>
</comment>
<dbReference type="GO" id="GO:0005829">
    <property type="term" value="C:cytosol"/>
    <property type="evidence" value="ECO:0007669"/>
    <property type="project" value="TreeGrafter"/>
</dbReference>
<protein>
    <recommendedName>
        <fullName evidence="2">Nucleoid-associated protein COW36_02430</fullName>
    </recommendedName>
</protein>
<keyword evidence="2" id="KW-0963">Cytoplasm</keyword>
<comment type="subcellular location">
    <subcellularLocation>
        <location evidence="2">Cytoplasm</location>
        <location evidence="2">Nucleoid</location>
    </subcellularLocation>
</comment>
<comment type="function">
    <text evidence="2">Binds to DNA and alters its conformation. May be involved in regulation of gene expression, nucleoid organization and DNA protection.</text>
</comment>
<evidence type="ECO:0000313" key="5">
    <source>
        <dbReference type="Proteomes" id="UP000231019"/>
    </source>
</evidence>
<dbReference type="InterPro" id="IPR036894">
    <property type="entry name" value="YbaB-like_sf"/>
</dbReference>
<keyword evidence="1 2" id="KW-0238">DNA-binding</keyword>
<dbReference type="GO" id="GO:0043590">
    <property type="term" value="C:bacterial nucleoid"/>
    <property type="evidence" value="ECO:0007669"/>
    <property type="project" value="UniProtKB-UniRule"/>
</dbReference>
<dbReference type="HAMAP" id="MF_00274">
    <property type="entry name" value="DNA_YbaB_EbfC"/>
    <property type="match status" value="1"/>
</dbReference>
<comment type="subunit">
    <text evidence="2">Homodimer.</text>
</comment>
<dbReference type="PANTHER" id="PTHR33449:SF1">
    <property type="entry name" value="NUCLEOID-ASSOCIATED PROTEIN YBAB"/>
    <property type="match status" value="1"/>
</dbReference>
<dbReference type="GO" id="GO:0003677">
    <property type="term" value="F:DNA binding"/>
    <property type="evidence" value="ECO:0007669"/>
    <property type="project" value="UniProtKB-UniRule"/>
</dbReference>
<keyword evidence="3" id="KW-0175">Coiled coil</keyword>
<evidence type="ECO:0000256" key="3">
    <source>
        <dbReference type="SAM" id="Coils"/>
    </source>
</evidence>
<name>A0A2M7GAD7_9BACT</name>
<proteinExistence type="inferred from homology"/>
<evidence type="ECO:0000313" key="4">
    <source>
        <dbReference type="EMBL" id="PIW19112.1"/>
    </source>
</evidence>
<reference evidence="4 5" key="1">
    <citation type="submission" date="2017-09" db="EMBL/GenBank/DDBJ databases">
        <title>Depth-based differentiation of microbial function through sediment-hosted aquifers and enrichment of novel symbionts in the deep terrestrial subsurface.</title>
        <authorList>
            <person name="Probst A.J."/>
            <person name="Ladd B."/>
            <person name="Jarett J.K."/>
            <person name="Geller-Mcgrath D.E."/>
            <person name="Sieber C.M."/>
            <person name="Emerson J.B."/>
            <person name="Anantharaman K."/>
            <person name="Thomas B.C."/>
            <person name="Malmstrom R."/>
            <person name="Stieglmeier M."/>
            <person name="Klingl A."/>
            <person name="Woyke T."/>
            <person name="Ryan C.M."/>
            <person name="Banfield J.F."/>
        </authorList>
    </citation>
    <scope>NUCLEOTIDE SEQUENCE [LARGE SCALE GENOMIC DNA]</scope>
    <source>
        <strain evidence="4">CG17_big_fil_post_rev_8_21_14_2_50_48_46</strain>
    </source>
</reference>